<gene>
    <name evidence="2" type="ORF">Aglo03_30220</name>
</gene>
<dbReference type="RefSeq" id="WP_285610847.1">
    <property type="nucleotide sequence ID" value="NZ_BSSD01000004.1"/>
</dbReference>
<dbReference type="Proteomes" id="UP001165042">
    <property type="component" value="Unassembled WGS sequence"/>
</dbReference>
<evidence type="ECO:0000259" key="1">
    <source>
        <dbReference type="Pfam" id="PF02036"/>
    </source>
</evidence>
<sequence length="189" mass="20868">MSRRRRWNRLAPVTVVDLDGLADAVDPARLTPEQFVQLIEVLHMLGDAGTGIELAGMRTETFLRFLGRATREQVDALMTHPDLRPVVFTEVFRRMAEHLAADDLRAVVHWRFTGPDGEDRFETVIDRGRCTSGPEPTADPRVTITIDPADFLRAITGAAGLPVLFLSGRVKVKGDIAFAAGLIGHFDLP</sequence>
<dbReference type="Gene3D" id="3.30.1050.10">
    <property type="entry name" value="SCP2 sterol-binding domain"/>
    <property type="match status" value="1"/>
</dbReference>
<proteinExistence type="predicted"/>
<dbReference type="InterPro" id="IPR036527">
    <property type="entry name" value="SCP2_sterol-bd_dom_sf"/>
</dbReference>
<dbReference type="EMBL" id="BSSD01000004">
    <property type="protein sequence ID" value="GLW92206.1"/>
    <property type="molecule type" value="Genomic_DNA"/>
</dbReference>
<reference evidence="2" key="1">
    <citation type="submission" date="2023-02" db="EMBL/GenBank/DDBJ databases">
        <title>Actinokineospora globicatena NBRC 15670.</title>
        <authorList>
            <person name="Ichikawa N."/>
            <person name="Sato H."/>
            <person name="Tonouchi N."/>
        </authorList>
    </citation>
    <scope>NUCLEOTIDE SEQUENCE</scope>
    <source>
        <strain evidence="2">NBRC 15670</strain>
    </source>
</reference>
<dbReference type="InterPro" id="IPR003033">
    <property type="entry name" value="SCP2_sterol-bd_dom"/>
</dbReference>
<feature type="domain" description="SCP2" evidence="1">
    <location>
        <begin position="101"/>
        <end position="183"/>
    </location>
</feature>
<keyword evidence="3" id="KW-1185">Reference proteome</keyword>
<organism evidence="2 3">
    <name type="scientific">Actinokineospora globicatena</name>
    <dbReference type="NCBI Taxonomy" id="103729"/>
    <lineage>
        <taxon>Bacteria</taxon>
        <taxon>Bacillati</taxon>
        <taxon>Actinomycetota</taxon>
        <taxon>Actinomycetes</taxon>
        <taxon>Pseudonocardiales</taxon>
        <taxon>Pseudonocardiaceae</taxon>
        <taxon>Actinokineospora</taxon>
    </lineage>
</organism>
<accession>A0A9W6QJI5</accession>
<dbReference type="SUPFAM" id="SSF55718">
    <property type="entry name" value="SCP-like"/>
    <property type="match status" value="1"/>
</dbReference>
<name>A0A9W6QJI5_9PSEU</name>
<evidence type="ECO:0000313" key="3">
    <source>
        <dbReference type="Proteomes" id="UP001165042"/>
    </source>
</evidence>
<dbReference type="Pfam" id="PF02036">
    <property type="entry name" value="SCP2"/>
    <property type="match status" value="1"/>
</dbReference>
<protein>
    <submittedName>
        <fullName evidence="2">Sterol-binding protein</fullName>
    </submittedName>
</protein>
<comment type="caution">
    <text evidence="2">The sequence shown here is derived from an EMBL/GenBank/DDBJ whole genome shotgun (WGS) entry which is preliminary data.</text>
</comment>
<evidence type="ECO:0000313" key="2">
    <source>
        <dbReference type="EMBL" id="GLW92206.1"/>
    </source>
</evidence>
<dbReference type="AlphaFoldDB" id="A0A9W6QJI5"/>